<dbReference type="EMBL" id="CP047423">
    <property type="protein sequence ID" value="QPD05103.1"/>
    <property type="molecule type" value="Genomic_DNA"/>
</dbReference>
<protein>
    <submittedName>
        <fullName evidence="2">Uncharacterized protein</fullName>
    </submittedName>
</protein>
<proteinExistence type="predicted"/>
<evidence type="ECO:0000313" key="3">
    <source>
        <dbReference type="Proteomes" id="UP000593737"/>
    </source>
</evidence>
<accession>A0A7S8J099</accession>
<dbReference type="AlphaFoldDB" id="A0A7S8J099"/>
<organism evidence="2 3">
    <name type="scientific">Candidatus Nitrospira kreftii</name>
    <dbReference type="NCBI Taxonomy" id="2652173"/>
    <lineage>
        <taxon>Bacteria</taxon>
        <taxon>Pseudomonadati</taxon>
        <taxon>Nitrospirota</taxon>
        <taxon>Nitrospiria</taxon>
        <taxon>Nitrospirales</taxon>
        <taxon>Nitrospiraceae</taxon>
        <taxon>Nitrospira</taxon>
    </lineage>
</organism>
<feature type="region of interest" description="Disordered" evidence="1">
    <location>
        <begin position="70"/>
        <end position="102"/>
    </location>
</feature>
<dbReference type="Proteomes" id="UP000593737">
    <property type="component" value="Chromosome"/>
</dbReference>
<name>A0A7S8J099_9BACT</name>
<gene>
    <name evidence="2" type="ORF">Nkreftii_002877</name>
</gene>
<reference evidence="2 3" key="1">
    <citation type="journal article" date="2020" name="ISME J.">
        <title>Enrichment and physiological characterization of a novel comammox Nitrospira indicates ammonium inhibition of complete nitrification.</title>
        <authorList>
            <person name="Sakoula D."/>
            <person name="Koch H."/>
            <person name="Frank J."/>
            <person name="Jetten M.S.M."/>
            <person name="van Kessel M.A.H.J."/>
            <person name="Lucker S."/>
        </authorList>
    </citation>
    <scope>NUCLEOTIDE SEQUENCE [LARGE SCALE GENOMIC DNA]</scope>
    <source>
        <strain evidence="2">Comreactor17</strain>
    </source>
</reference>
<evidence type="ECO:0000256" key="1">
    <source>
        <dbReference type="SAM" id="MobiDB-lite"/>
    </source>
</evidence>
<feature type="compositionally biased region" description="Basic and acidic residues" evidence="1">
    <location>
        <begin position="87"/>
        <end position="102"/>
    </location>
</feature>
<dbReference type="KEGG" id="nkf:Nkreftii_002877"/>
<evidence type="ECO:0000313" key="2">
    <source>
        <dbReference type="EMBL" id="QPD05103.1"/>
    </source>
</evidence>
<sequence length="102" mass="10859">MKKRFRTSIMVMTAFFMGFGLGGLSLHYAAAQGIFGLSTSVSQLGSALVDMQKNVDDLQKNMGTVKQVKEQLSSLSPQGGGTPGGDLLRKGGDSLKDMKPNF</sequence>